<organism evidence="1">
    <name type="scientific">Timema bartmani</name>
    <dbReference type="NCBI Taxonomy" id="61472"/>
    <lineage>
        <taxon>Eukaryota</taxon>
        <taxon>Metazoa</taxon>
        <taxon>Ecdysozoa</taxon>
        <taxon>Arthropoda</taxon>
        <taxon>Hexapoda</taxon>
        <taxon>Insecta</taxon>
        <taxon>Pterygota</taxon>
        <taxon>Neoptera</taxon>
        <taxon>Polyneoptera</taxon>
        <taxon>Phasmatodea</taxon>
        <taxon>Timematodea</taxon>
        <taxon>Timematoidea</taxon>
        <taxon>Timematidae</taxon>
        <taxon>Timema</taxon>
    </lineage>
</organism>
<sequence length="126" mass="13792">MYWIVDDEVFEARISVGYTRFAVLRIRGFEDLVASYLVRCNLGVISLSECPGGSEGRQTCCGYQRSRPGSPPFEDSGVDDSHWGRRRAEAFLGSGFNINNESGLALDEPGLAIDEPSMAQLARAIA</sequence>
<accession>A0A7R9F5D3</accession>
<evidence type="ECO:0000313" key="1">
    <source>
        <dbReference type="EMBL" id="CAD7446951.1"/>
    </source>
</evidence>
<name>A0A7R9F5D3_9NEOP</name>
<dbReference type="EMBL" id="OD568422">
    <property type="protein sequence ID" value="CAD7446951.1"/>
    <property type="molecule type" value="Genomic_DNA"/>
</dbReference>
<reference evidence="1" key="1">
    <citation type="submission" date="2020-11" db="EMBL/GenBank/DDBJ databases">
        <authorList>
            <person name="Tran Van P."/>
        </authorList>
    </citation>
    <scope>NUCLEOTIDE SEQUENCE</scope>
</reference>
<proteinExistence type="predicted"/>
<gene>
    <name evidence="1" type="ORF">TBIB3V08_LOCUS9271</name>
</gene>
<protein>
    <submittedName>
        <fullName evidence="1">Uncharacterized protein</fullName>
    </submittedName>
</protein>
<dbReference type="AlphaFoldDB" id="A0A7R9F5D3"/>